<dbReference type="InterPro" id="IPR003010">
    <property type="entry name" value="C-N_Hydrolase"/>
</dbReference>
<dbReference type="SUPFAM" id="SSF56317">
    <property type="entry name" value="Carbon-nitrogen hydrolase"/>
    <property type="match status" value="1"/>
</dbReference>
<comment type="similarity">
    <text evidence="1">Belongs to the carbon-nitrogen hydrolase superfamily. NIT1/NIT2 family.</text>
</comment>
<dbReference type="RefSeq" id="WP_253362036.1">
    <property type="nucleotide sequence ID" value="NZ_JAIULA010000028.1"/>
</dbReference>
<keyword evidence="3" id="KW-0378">Hydrolase</keyword>
<feature type="domain" description="CN hydrolase" evidence="2">
    <location>
        <begin position="1"/>
        <end position="240"/>
    </location>
</feature>
<dbReference type="Pfam" id="PF00795">
    <property type="entry name" value="CN_hydrolase"/>
    <property type="match status" value="1"/>
</dbReference>
<evidence type="ECO:0000259" key="2">
    <source>
        <dbReference type="PROSITE" id="PS50263"/>
    </source>
</evidence>
<reference evidence="3 4" key="1">
    <citation type="journal article" date="2023" name="Int. J. Syst. Evol. Microbiol.">
        <title>Ligilactobacillus ubinensis sp. nov., a novel species isolated from the wild ferment of a durian fruit (Durio zibethinus).</title>
        <authorList>
            <person name="Heng Y.C."/>
            <person name="Menon N."/>
            <person name="Chen B."/>
            <person name="Loo B.Z.L."/>
            <person name="Wong G.W.J."/>
            <person name="Lim A.C.H."/>
            <person name="Silvaraju S."/>
            <person name="Kittelmann S."/>
        </authorList>
    </citation>
    <scope>NUCLEOTIDE SEQUENCE [LARGE SCALE GENOMIC DNA]</scope>
    <source>
        <strain evidence="3 4">WILCCON 0076</strain>
    </source>
</reference>
<organism evidence="3 4">
    <name type="scientific">Ligilactobacillus ubinensis</name>
    <dbReference type="NCBI Taxonomy" id="2876789"/>
    <lineage>
        <taxon>Bacteria</taxon>
        <taxon>Bacillati</taxon>
        <taxon>Bacillota</taxon>
        <taxon>Bacilli</taxon>
        <taxon>Lactobacillales</taxon>
        <taxon>Lactobacillaceae</taxon>
        <taxon>Ligilactobacillus</taxon>
    </lineage>
</organism>
<dbReference type="PROSITE" id="PS50263">
    <property type="entry name" value="CN_HYDROLASE"/>
    <property type="match status" value="1"/>
</dbReference>
<dbReference type="Proteomes" id="UP001139006">
    <property type="component" value="Unassembled WGS sequence"/>
</dbReference>
<protein>
    <submittedName>
        <fullName evidence="3">Carbon-nitrogen family hydrolase</fullName>
    </submittedName>
</protein>
<comment type="caution">
    <text evidence="3">The sequence shown here is derived from an EMBL/GenBank/DDBJ whole genome shotgun (WGS) entry which is preliminary data.</text>
</comment>
<accession>A0A9X2FMF7</accession>
<name>A0A9X2FMF7_9LACO</name>
<dbReference type="Gene3D" id="3.60.110.10">
    <property type="entry name" value="Carbon-nitrogen hydrolase"/>
    <property type="match status" value="1"/>
</dbReference>
<evidence type="ECO:0000256" key="1">
    <source>
        <dbReference type="ARBA" id="ARBA00010613"/>
    </source>
</evidence>
<evidence type="ECO:0000313" key="4">
    <source>
        <dbReference type="Proteomes" id="UP001139006"/>
    </source>
</evidence>
<dbReference type="PANTHER" id="PTHR23088">
    <property type="entry name" value="NITRILASE-RELATED"/>
    <property type="match status" value="1"/>
</dbReference>
<dbReference type="InterPro" id="IPR036526">
    <property type="entry name" value="C-N_Hydrolase_sf"/>
</dbReference>
<dbReference type="GO" id="GO:0016787">
    <property type="term" value="F:hydrolase activity"/>
    <property type="evidence" value="ECO:0007669"/>
    <property type="project" value="UniProtKB-KW"/>
</dbReference>
<sequence length="262" mass="29862">MKVALIQIDIKRGDTEVNYAHALEMMRQALAIEKKPDVLVLPEMWNIGYALKQLSQKADVDGTETKRILQEFAQKNDVNIVAGSVATNKAGKFYNTNYVFSRNGQIINDYDKVHLFGLMQEDRFISSGTQRSNFNLDEIPASAVICYDIRFPEWLRTLMAQGSQILFVSAQWPVPRIKQWEILLQARAIENQAYVVAVNRVGDERRDSFNGHSMVIDPLGNIVVQAKSEAEEIVYADLDLEQVAKVRGVIPVFNDRRPELYR</sequence>
<proteinExistence type="inferred from homology"/>
<dbReference type="CDD" id="cd07583">
    <property type="entry name" value="nitrilase_5"/>
    <property type="match status" value="1"/>
</dbReference>
<keyword evidence="4" id="KW-1185">Reference proteome</keyword>
<dbReference type="AlphaFoldDB" id="A0A9X2FMF7"/>
<dbReference type="PANTHER" id="PTHR23088:SF27">
    <property type="entry name" value="DEAMINATED GLUTATHIONE AMIDASE"/>
    <property type="match status" value="1"/>
</dbReference>
<dbReference type="EMBL" id="JAIULA010000028">
    <property type="protein sequence ID" value="MCP0887875.1"/>
    <property type="molecule type" value="Genomic_DNA"/>
</dbReference>
<evidence type="ECO:0000313" key="3">
    <source>
        <dbReference type="EMBL" id="MCP0887875.1"/>
    </source>
</evidence>
<gene>
    <name evidence="3" type="ORF">LB941_11095</name>
</gene>